<evidence type="ECO:0000256" key="3">
    <source>
        <dbReference type="HAMAP-Rule" id="MF_00272"/>
    </source>
</evidence>
<evidence type="ECO:0000256" key="2">
    <source>
        <dbReference type="ARBA" id="ARBA00022823"/>
    </source>
</evidence>
<dbReference type="EMBL" id="JTDV01000008">
    <property type="protein sequence ID" value="KJD32449.1"/>
    <property type="molecule type" value="Genomic_DNA"/>
</dbReference>
<dbReference type="RefSeq" id="WP_044626493.1">
    <property type="nucleotide sequence ID" value="NZ_JTDV01000008.1"/>
</dbReference>
<dbReference type="Gene3D" id="2.40.50.100">
    <property type="match status" value="1"/>
</dbReference>
<proteinExistence type="inferred from homology"/>
<feature type="modified residue" description="N6-lipoyllysine" evidence="3 4">
    <location>
        <position position="63"/>
    </location>
</feature>
<dbReference type="STRING" id="1382798.PK35_09545"/>
<dbReference type="NCBIfam" id="TIGR00527">
    <property type="entry name" value="gcvH"/>
    <property type="match status" value="1"/>
</dbReference>
<dbReference type="InterPro" id="IPR011053">
    <property type="entry name" value="Single_hybrid_motif"/>
</dbReference>
<comment type="subunit">
    <text evidence="3">The glycine cleavage system is composed of four proteins: P, T, L and H.</text>
</comment>
<evidence type="ECO:0000256" key="4">
    <source>
        <dbReference type="PIRSR" id="PIRSR617453-50"/>
    </source>
</evidence>
<dbReference type="GO" id="GO:0019464">
    <property type="term" value="P:glycine decarboxylation via glycine cleavage system"/>
    <property type="evidence" value="ECO:0007669"/>
    <property type="project" value="UniProtKB-UniRule"/>
</dbReference>
<comment type="function">
    <text evidence="3">The glycine cleavage system catalyzes the degradation of glycine. The H protein shuttles the methylamine group of glycine from the P protein to the T protein.</text>
</comment>
<accession>A0A0D7W093</accession>
<comment type="caution">
    <text evidence="6">The sequence shown here is derived from an EMBL/GenBank/DDBJ whole genome shotgun (WGS) entry which is preliminary data.</text>
</comment>
<dbReference type="GO" id="GO:0009249">
    <property type="term" value="P:protein lipoylation"/>
    <property type="evidence" value="ECO:0007669"/>
    <property type="project" value="TreeGrafter"/>
</dbReference>
<protein>
    <recommendedName>
        <fullName evidence="3">Glycine cleavage system H protein</fullName>
    </recommendedName>
</protein>
<dbReference type="InterPro" id="IPR033753">
    <property type="entry name" value="GCV_H/Fam206"/>
</dbReference>
<dbReference type="SUPFAM" id="SSF51230">
    <property type="entry name" value="Single hybrid motif"/>
    <property type="match status" value="1"/>
</dbReference>
<dbReference type="InterPro" id="IPR000089">
    <property type="entry name" value="Biotin_lipoyl"/>
</dbReference>
<gene>
    <name evidence="3" type="primary">gcvH</name>
    <name evidence="6" type="ORF">PK35_09545</name>
</gene>
<dbReference type="PROSITE" id="PS50968">
    <property type="entry name" value="BIOTINYL_LIPOYL"/>
    <property type="match status" value="1"/>
</dbReference>
<evidence type="ECO:0000256" key="1">
    <source>
        <dbReference type="ARBA" id="ARBA00009249"/>
    </source>
</evidence>
<feature type="domain" description="Lipoyl-binding" evidence="5">
    <location>
        <begin position="22"/>
        <end position="104"/>
    </location>
</feature>
<dbReference type="Pfam" id="PF01597">
    <property type="entry name" value="GCV_H"/>
    <property type="match status" value="1"/>
</dbReference>
<name>A0A0D7W093_9FLAO</name>
<dbReference type="Proteomes" id="UP000032361">
    <property type="component" value="Unassembled WGS sequence"/>
</dbReference>
<organism evidence="6 7">
    <name type="scientific">Neotamlana nanhaiensis</name>
    <dbReference type="NCBI Taxonomy" id="1382798"/>
    <lineage>
        <taxon>Bacteria</taxon>
        <taxon>Pseudomonadati</taxon>
        <taxon>Bacteroidota</taxon>
        <taxon>Flavobacteriia</taxon>
        <taxon>Flavobacteriales</taxon>
        <taxon>Flavobacteriaceae</taxon>
        <taxon>Neotamlana</taxon>
    </lineage>
</organism>
<evidence type="ECO:0000313" key="6">
    <source>
        <dbReference type="EMBL" id="KJD32449.1"/>
    </source>
</evidence>
<dbReference type="NCBIfam" id="NF002270">
    <property type="entry name" value="PRK01202.1"/>
    <property type="match status" value="1"/>
</dbReference>
<dbReference type="OrthoDB" id="9796712at2"/>
<dbReference type="HAMAP" id="MF_00272">
    <property type="entry name" value="GcvH"/>
    <property type="match status" value="1"/>
</dbReference>
<dbReference type="PATRIC" id="fig|1382798.3.peg.3261"/>
<comment type="similarity">
    <text evidence="1 3">Belongs to the GcvH family.</text>
</comment>
<evidence type="ECO:0000259" key="5">
    <source>
        <dbReference type="PROSITE" id="PS50968"/>
    </source>
</evidence>
<dbReference type="InterPro" id="IPR017453">
    <property type="entry name" value="GCV_H_sub"/>
</dbReference>
<comment type="cofactor">
    <cofactor evidence="3">
        <name>(R)-lipoate</name>
        <dbReference type="ChEBI" id="CHEBI:83088"/>
    </cofactor>
    <text evidence="3">Binds 1 lipoyl cofactor covalently.</text>
</comment>
<dbReference type="InterPro" id="IPR003016">
    <property type="entry name" value="2-oxoA_DH_lipoyl-BS"/>
</dbReference>
<dbReference type="GO" id="GO:0005960">
    <property type="term" value="C:glycine cleavage complex"/>
    <property type="evidence" value="ECO:0007669"/>
    <property type="project" value="InterPro"/>
</dbReference>
<dbReference type="AlphaFoldDB" id="A0A0D7W093"/>
<dbReference type="GO" id="GO:0005829">
    <property type="term" value="C:cytosol"/>
    <property type="evidence" value="ECO:0007669"/>
    <property type="project" value="TreeGrafter"/>
</dbReference>
<reference evidence="6 7" key="1">
    <citation type="journal article" date="2015" name="Antonie Van Leeuwenhoek">
        <title>Tamlana nanhaiensis sp. nov., isolated from surface seawater collected from the South China Sea.</title>
        <authorList>
            <person name="Liu X."/>
            <person name="Lai Q."/>
            <person name="Du Y."/>
            <person name="Li G."/>
            <person name="Sun F."/>
            <person name="Shao Z."/>
        </authorList>
    </citation>
    <scope>NUCLEOTIDE SEQUENCE [LARGE SCALE GENOMIC DNA]</scope>
    <source>
        <strain evidence="6 7">FHC16</strain>
    </source>
</reference>
<evidence type="ECO:0000313" key="7">
    <source>
        <dbReference type="Proteomes" id="UP000032361"/>
    </source>
</evidence>
<dbReference type="InterPro" id="IPR002930">
    <property type="entry name" value="GCV_H"/>
</dbReference>
<keyword evidence="7" id="KW-1185">Reference proteome</keyword>
<dbReference type="CDD" id="cd06848">
    <property type="entry name" value="GCS_H"/>
    <property type="match status" value="1"/>
</dbReference>
<dbReference type="PROSITE" id="PS00189">
    <property type="entry name" value="LIPOYL"/>
    <property type="match status" value="1"/>
</dbReference>
<keyword evidence="2 3" id="KW-0450">Lipoyl</keyword>
<dbReference type="PANTHER" id="PTHR11715">
    <property type="entry name" value="GLYCINE CLEAVAGE SYSTEM H PROTEIN"/>
    <property type="match status" value="1"/>
</dbReference>
<sequence length="126" mass="14002">MNIPADLKYTKDHEWVKIEDDIAIIGITDFAQGELGDIVYVEVETLDETLEADEVFGTVEAVKTVSDLFLPLSGEIIEFNETLEDEPEKVNTDPYGDGWMIKVKCSNLSQVEGLLTADDYKALISA</sequence>
<dbReference type="PANTHER" id="PTHR11715:SF3">
    <property type="entry name" value="GLYCINE CLEAVAGE SYSTEM H PROTEIN-RELATED"/>
    <property type="match status" value="1"/>
</dbReference>